<proteinExistence type="predicted"/>
<protein>
    <recommendedName>
        <fullName evidence="3">Glutathionylspermidine synthase</fullName>
    </recommendedName>
</protein>
<organism evidence="1 2">
    <name type="scientific">Kitasatospora viridis</name>
    <dbReference type="NCBI Taxonomy" id="281105"/>
    <lineage>
        <taxon>Bacteria</taxon>
        <taxon>Bacillati</taxon>
        <taxon>Actinomycetota</taxon>
        <taxon>Actinomycetes</taxon>
        <taxon>Kitasatosporales</taxon>
        <taxon>Streptomycetaceae</taxon>
        <taxon>Kitasatospora</taxon>
    </lineage>
</organism>
<comment type="caution">
    <text evidence="1">The sequence shown here is derived from an EMBL/GenBank/DDBJ whole genome shotgun (WGS) entry which is preliminary data.</text>
</comment>
<evidence type="ECO:0000313" key="2">
    <source>
        <dbReference type="Proteomes" id="UP000317940"/>
    </source>
</evidence>
<reference evidence="1 2" key="1">
    <citation type="submission" date="2019-06" db="EMBL/GenBank/DDBJ databases">
        <title>Sequencing the genomes of 1000 actinobacteria strains.</title>
        <authorList>
            <person name="Klenk H.-P."/>
        </authorList>
    </citation>
    <scope>NUCLEOTIDE SEQUENCE [LARGE SCALE GENOMIC DNA]</scope>
    <source>
        <strain evidence="1 2">DSM 44826</strain>
    </source>
</reference>
<dbReference type="AlphaFoldDB" id="A0A561UCC8"/>
<gene>
    <name evidence="1" type="ORF">FHX73_11780</name>
</gene>
<dbReference type="Proteomes" id="UP000317940">
    <property type="component" value="Unassembled WGS sequence"/>
</dbReference>
<name>A0A561UCC8_9ACTN</name>
<evidence type="ECO:0008006" key="3">
    <source>
        <dbReference type="Google" id="ProtNLM"/>
    </source>
</evidence>
<sequence length="457" mass="50148">MTDRTELTASYLDRVRAHGAVASELIGSQPDNEMLVAFYQGRFLSRPLFLGHRERVRLQADLENLHSALTALPERLFGGDLGAFARAVGMAEVQVSAILRSRGSAVTKQVRADMYVDGSGFKLLEYNMGSALGGLDVGEMSRALLEHPLMREFAAEHRLGFADFTTEKLHDIVVESGFAPQDDPVVVIADWPSSYADLAPYVALTVDHWRARGINVHGCHVGELAVRDGAVRLGDLKVDIIHRLFLIEDLLESPEAAALLDPLLDAAAAGQVKIFTPMESEAFASKGALAMLSDERNRHLLTEPERDSLDRILPWTRMLRPGKVTLEDGEQVELLDYVFSHQDDLVLKPTLLHGGQGVLLGWDEQVTPQLWHERVTAGLDGPFLVQRRIAPLTEYFPDERGELVPWLVVWGIFGAQRGFGGIYARATTLESGTGVVNTARGAYAGTGFHQLAPDEAA</sequence>
<keyword evidence="2" id="KW-1185">Reference proteome</keyword>
<dbReference type="EMBL" id="VIWT01000001">
    <property type="protein sequence ID" value="TWF97006.1"/>
    <property type="molecule type" value="Genomic_DNA"/>
</dbReference>
<accession>A0A561UCC8</accession>
<dbReference type="RefSeq" id="WP_211786133.1">
    <property type="nucleotide sequence ID" value="NZ_BAAAMZ010000034.1"/>
</dbReference>
<evidence type="ECO:0000313" key="1">
    <source>
        <dbReference type="EMBL" id="TWF97006.1"/>
    </source>
</evidence>
<dbReference type="SUPFAM" id="SSF56059">
    <property type="entry name" value="Glutathione synthetase ATP-binding domain-like"/>
    <property type="match status" value="1"/>
</dbReference>